<dbReference type="InterPro" id="IPR036907">
    <property type="entry name" value="5'-Nucleotdase_C_sf"/>
</dbReference>
<feature type="domain" description="Putative 5'-nucleotidase C-terminal" evidence="1">
    <location>
        <begin position="285"/>
        <end position="467"/>
    </location>
</feature>
<dbReference type="Pfam" id="PF21953">
    <property type="entry name" value="NadN_nucleosid_C"/>
    <property type="match status" value="1"/>
</dbReference>
<dbReference type="InterPro" id="IPR053828">
    <property type="entry name" value="Nucleosidase_C"/>
</dbReference>
<dbReference type="PANTHER" id="PTHR11575">
    <property type="entry name" value="5'-NUCLEOTIDASE-RELATED"/>
    <property type="match status" value="1"/>
</dbReference>
<dbReference type="GO" id="GO:0005829">
    <property type="term" value="C:cytosol"/>
    <property type="evidence" value="ECO:0007669"/>
    <property type="project" value="TreeGrafter"/>
</dbReference>
<dbReference type="Proteomes" id="UP001209540">
    <property type="component" value="Unassembled WGS sequence"/>
</dbReference>
<dbReference type="AlphaFoldDB" id="A0AAD5PHW0"/>
<evidence type="ECO:0000313" key="3">
    <source>
        <dbReference type="Proteomes" id="UP001209540"/>
    </source>
</evidence>
<dbReference type="SUPFAM" id="SSF55816">
    <property type="entry name" value="5'-nucleotidase (syn. UDP-sugar hydrolase), C-terminal domain"/>
    <property type="match status" value="1"/>
</dbReference>
<proteinExistence type="predicted"/>
<evidence type="ECO:0000313" key="2">
    <source>
        <dbReference type="EMBL" id="KAI9269059.1"/>
    </source>
</evidence>
<sequence>MKEKARSLKKDLFVVDTGDTHDGNGLSDTTSPHGEIMNEVIEDTYHNFIPKWNGRYLASNVYYKDLHNGETVPFGDKYTYFEGEFGTRVLAFGFLFDFKGNGNMSVIQKAEEEIKEPWFTETLTSHTPDVVVLIGHAGIRLEDLTVVRNAIRDHYPYIPITVLGGHLHIRDFAVYDEWSAGIASGRFMESVGFFSIQGIQQQKFSKQRLIHQSSDDNEQYTTPPENLIFNRRYLDQNRATYIFHSTDDGDVDNFDTHMGKSITKNITKWRNKLDLVKPIGCAPQDYYRTDVPVNDTSSIYTLTINEVLPIAIKDETRSIPPFFIFDTGTTRFDIYKGAFTLDNVEQVSPFINGFQYIPDIPTETAVNILIESNKAYFGDGHTKKSTKRFFNFNNQFSCEDVSGFQSYLDRSTILIPGYTTSDDLGTDGDDTKHIRRPEYELPHFVGSKLPDSPTVDIVFTDYSGPYVKNATNKVLGKQVNVEPVYGDPEIKTDTMWIKFAKKQWAKNCP</sequence>
<accession>A0AAD5PHW0</accession>
<dbReference type="InterPro" id="IPR006179">
    <property type="entry name" value="5_nucleotidase/apyrase"/>
</dbReference>
<comment type="caution">
    <text evidence="2">The sequence shown here is derived from an EMBL/GenBank/DDBJ whole genome shotgun (WGS) entry which is preliminary data.</text>
</comment>
<dbReference type="InterPro" id="IPR029052">
    <property type="entry name" value="Metallo-depent_PP-like"/>
</dbReference>
<dbReference type="EMBL" id="JAIXMP010000008">
    <property type="protein sequence ID" value="KAI9269059.1"/>
    <property type="molecule type" value="Genomic_DNA"/>
</dbReference>
<gene>
    <name evidence="2" type="ORF">BDA99DRAFT_435153</name>
</gene>
<name>A0AAD5PHW0_9FUNG</name>
<dbReference type="PANTHER" id="PTHR11575:SF22">
    <property type="entry name" value="ADL392WP"/>
    <property type="match status" value="1"/>
</dbReference>
<protein>
    <submittedName>
        <fullName evidence="2">5'-nucleotidase</fullName>
    </submittedName>
</protein>
<dbReference type="GO" id="GO:0016787">
    <property type="term" value="F:hydrolase activity"/>
    <property type="evidence" value="ECO:0007669"/>
    <property type="project" value="InterPro"/>
</dbReference>
<reference evidence="2" key="2">
    <citation type="submission" date="2023-02" db="EMBL/GenBank/DDBJ databases">
        <authorList>
            <consortium name="DOE Joint Genome Institute"/>
            <person name="Mondo S.J."/>
            <person name="Chang Y."/>
            <person name="Wang Y."/>
            <person name="Ahrendt S."/>
            <person name="Andreopoulos W."/>
            <person name="Barry K."/>
            <person name="Beard J."/>
            <person name="Benny G.L."/>
            <person name="Blankenship S."/>
            <person name="Bonito G."/>
            <person name="Cuomo C."/>
            <person name="Desiro A."/>
            <person name="Gervers K.A."/>
            <person name="Hundley H."/>
            <person name="Kuo A."/>
            <person name="LaButti K."/>
            <person name="Lang B.F."/>
            <person name="Lipzen A."/>
            <person name="O'Donnell K."/>
            <person name="Pangilinan J."/>
            <person name="Reynolds N."/>
            <person name="Sandor L."/>
            <person name="Smith M.W."/>
            <person name="Tsang A."/>
            <person name="Grigoriev I.V."/>
            <person name="Stajich J.E."/>
            <person name="Spatafora J.W."/>
        </authorList>
    </citation>
    <scope>NUCLEOTIDE SEQUENCE</scope>
    <source>
        <strain evidence="2">RSA 2281</strain>
    </source>
</reference>
<evidence type="ECO:0000259" key="1">
    <source>
        <dbReference type="Pfam" id="PF21953"/>
    </source>
</evidence>
<keyword evidence="3" id="KW-1185">Reference proteome</keyword>
<reference evidence="2" key="1">
    <citation type="journal article" date="2022" name="IScience">
        <title>Evolution of zygomycete secretomes and the origins of terrestrial fungal ecologies.</title>
        <authorList>
            <person name="Chang Y."/>
            <person name="Wang Y."/>
            <person name="Mondo S."/>
            <person name="Ahrendt S."/>
            <person name="Andreopoulos W."/>
            <person name="Barry K."/>
            <person name="Beard J."/>
            <person name="Benny G.L."/>
            <person name="Blankenship S."/>
            <person name="Bonito G."/>
            <person name="Cuomo C."/>
            <person name="Desiro A."/>
            <person name="Gervers K.A."/>
            <person name="Hundley H."/>
            <person name="Kuo A."/>
            <person name="LaButti K."/>
            <person name="Lang B.F."/>
            <person name="Lipzen A."/>
            <person name="O'Donnell K."/>
            <person name="Pangilinan J."/>
            <person name="Reynolds N."/>
            <person name="Sandor L."/>
            <person name="Smith M.E."/>
            <person name="Tsang A."/>
            <person name="Grigoriev I.V."/>
            <person name="Stajich J.E."/>
            <person name="Spatafora J.W."/>
        </authorList>
    </citation>
    <scope>NUCLEOTIDE SEQUENCE</scope>
    <source>
        <strain evidence="2">RSA 2281</strain>
    </source>
</reference>
<dbReference type="Gene3D" id="3.60.21.10">
    <property type="match status" value="2"/>
</dbReference>
<organism evidence="2 3">
    <name type="scientific">Phascolomyces articulosus</name>
    <dbReference type="NCBI Taxonomy" id="60185"/>
    <lineage>
        <taxon>Eukaryota</taxon>
        <taxon>Fungi</taxon>
        <taxon>Fungi incertae sedis</taxon>
        <taxon>Mucoromycota</taxon>
        <taxon>Mucoromycotina</taxon>
        <taxon>Mucoromycetes</taxon>
        <taxon>Mucorales</taxon>
        <taxon>Lichtheimiaceae</taxon>
        <taxon>Phascolomyces</taxon>
    </lineage>
</organism>
<dbReference type="Gene3D" id="3.90.780.10">
    <property type="entry name" value="5'-Nucleotidase, C-terminal domain"/>
    <property type="match status" value="1"/>
</dbReference>
<dbReference type="SUPFAM" id="SSF56300">
    <property type="entry name" value="Metallo-dependent phosphatases"/>
    <property type="match status" value="1"/>
</dbReference>
<dbReference type="GO" id="GO:0009166">
    <property type="term" value="P:nucleotide catabolic process"/>
    <property type="evidence" value="ECO:0007669"/>
    <property type="project" value="InterPro"/>
</dbReference>